<evidence type="ECO:0000256" key="5">
    <source>
        <dbReference type="ARBA" id="ARBA00022989"/>
    </source>
</evidence>
<proteinExistence type="inferred from homology"/>
<keyword evidence="11" id="KW-1185">Reference proteome</keyword>
<keyword evidence="6 8" id="KW-0472">Membrane</keyword>
<evidence type="ECO:0000256" key="3">
    <source>
        <dbReference type="ARBA" id="ARBA00022475"/>
    </source>
</evidence>
<dbReference type="SUPFAM" id="SSF100895">
    <property type="entry name" value="Kazal-type serine protease inhibitors"/>
    <property type="match status" value="1"/>
</dbReference>
<evidence type="ECO:0000256" key="1">
    <source>
        <dbReference type="ARBA" id="ARBA00004651"/>
    </source>
</evidence>
<evidence type="ECO:0000256" key="6">
    <source>
        <dbReference type="ARBA" id="ARBA00023136"/>
    </source>
</evidence>
<sequence>MPKFMESQYQQSASEASLFSGTTGIISMLVGVLIGGFMIKKFKPRPRYLTAYMVLVEIFSVLGLFVSIFLGCDRIMMPGTTVNEDQTLNLYNECNADCGCTRRVFEPVCGADGVSTFFSPCFAGCPNMTGVTSTLIQPTISALSNATNFYEENQAS</sequence>
<reference evidence="10" key="1">
    <citation type="submission" date="2020-08" db="EMBL/GenBank/DDBJ databases">
        <title>Multicomponent nature underlies the extraordinary mechanical properties of spider dragline silk.</title>
        <authorList>
            <person name="Kono N."/>
            <person name="Nakamura H."/>
            <person name="Mori M."/>
            <person name="Yoshida Y."/>
            <person name="Ohtoshi R."/>
            <person name="Malay A.D."/>
            <person name="Moran D.A.P."/>
            <person name="Tomita M."/>
            <person name="Numata K."/>
            <person name="Arakawa K."/>
        </authorList>
    </citation>
    <scope>NUCLEOTIDE SEQUENCE</scope>
</reference>
<evidence type="ECO:0000256" key="8">
    <source>
        <dbReference type="SAM" id="Phobius"/>
    </source>
</evidence>
<feature type="transmembrane region" description="Helical" evidence="8">
    <location>
        <begin position="16"/>
        <end position="39"/>
    </location>
</feature>
<dbReference type="InterPro" id="IPR036058">
    <property type="entry name" value="Kazal_dom_sf"/>
</dbReference>
<evidence type="ECO:0000313" key="10">
    <source>
        <dbReference type="EMBL" id="GFY10820.1"/>
    </source>
</evidence>
<protein>
    <submittedName>
        <fullName evidence="10">Solute carrier organic anion transporter family member</fullName>
    </submittedName>
</protein>
<feature type="domain" description="Kazal-like" evidence="9">
    <location>
        <begin position="88"/>
        <end position="141"/>
    </location>
</feature>
<comment type="similarity">
    <text evidence="2">Belongs to the organo anion transporter (TC 2.A.60) family.</text>
</comment>
<gene>
    <name evidence="10" type="primary">X975_14101</name>
    <name evidence="10" type="ORF">TNCV_1123421</name>
</gene>
<dbReference type="GO" id="GO:0015347">
    <property type="term" value="F:sodium-independent organic anion transmembrane transporter activity"/>
    <property type="evidence" value="ECO:0007669"/>
    <property type="project" value="TreeGrafter"/>
</dbReference>
<keyword evidence="4 8" id="KW-0812">Transmembrane</keyword>
<evidence type="ECO:0000313" key="11">
    <source>
        <dbReference type="Proteomes" id="UP000887159"/>
    </source>
</evidence>
<comment type="subcellular location">
    <subcellularLocation>
        <location evidence="1">Cell membrane</location>
        <topology evidence="1">Multi-pass membrane protein</topology>
    </subcellularLocation>
</comment>
<name>A0A8X6VLL6_TRICX</name>
<dbReference type="PANTHER" id="PTHR11388">
    <property type="entry name" value="ORGANIC ANION TRANSPORTER"/>
    <property type="match status" value="1"/>
</dbReference>
<evidence type="ECO:0000259" key="9">
    <source>
        <dbReference type="PROSITE" id="PS51465"/>
    </source>
</evidence>
<evidence type="ECO:0000256" key="7">
    <source>
        <dbReference type="ARBA" id="ARBA00023157"/>
    </source>
</evidence>
<comment type="caution">
    <text evidence="10">The sequence shown here is derived from an EMBL/GenBank/DDBJ whole genome shotgun (WGS) entry which is preliminary data.</text>
</comment>
<dbReference type="InterPro" id="IPR004156">
    <property type="entry name" value="OATP"/>
</dbReference>
<accession>A0A8X6VLL6</accession>
<feature type="transmembrane region" description="Helical" evidence="8">
    <location>
        <begin position="51"/>
        <end position="70"/>
    </location>
</feature>
<dbReference type="PROSITE" id="PS51465">
    <property type="entry name" value="KAZAL_2"/>
    <property type="match status" value="1"/>
</dbReference>
<keyword evidence="7" id="KW-1015">Disulfide bond</keyword>
<dbReference type="InterPro" id="IPR036259">
    <property type="entry name" value="MFS_trans_sf"/>
</dbReference>
<evidence type="ECO:0000256" key="2">
    <source>
        <dbReference type="ARBA" id="ARBA00009657"/>
    </source>
</evidence>
<keyword evidence="5 8" id="KW-1133">Transmembrane helix</keyword>
<dbReference type="InterPro" id="IPR002350">
    <property type="entry name" value="Kazal_dom"/>
</dbReference>
<dbReference type="EMBL" id="BMAU01021301">
    <property type="protein sequence ID" value="GFY10820.1"/>
    <property type="molecule type" value="Genomic_DNA"/>
</dbReference>
<dbReference type="SUPFAM" id="SSF103473">
    <property type="entry name" value="MFS general substrate transporter"/>
    <property type="match status" value="1"/>
</dbReference>
<organism evidence="10 11">
    <name type="scientific">Trichonephila clavipes</name>
    <name type="common">Golden silk orbweaver</name>
    <name type="synonym">Nephila clavipes</name>
    <dbReference type="NCBI Taxonomy" id="2585209"/>
    <lineage>
        <taxon>Eukaryota</taxon>
        <taxon>Metazoa</taxon>
        <taxon>Ecdysozoa</taxon>
        <taxon>Arthropoda</taxon>
        <taxon>Chelicerata</taxon>
        <taxon>Arachnida</taxon>
        <taxon>Araneae</taxon>
        <taxon>Araneomorphae</taxon>
        <taxon>Entelegynae</taxon>
        <taxon>Araneoidea</taxon>
        <taxon>Nephilidae</taxon>
        <taxon>Trichonephila</taxon>
    </lineage>
</organism>
<evidence type="ECO:0000256" key="4">
    <source>
        <dbReference type="ARBA" id="ARBA00022692"/>
    </source>
</evidence>
<dbReference type="PANTHER" id="PTHR11388:SF76">
    <property type="entry name" value="SOLUTE CARRIER ORGANIC ANION TRANSPORTER FAMILY MEMBER"/>
    <property type="match status" value="1"/>
</dbReference>
<dbReference type="AlphaFoldDB" id="A0A8X6VLL6"/>
<dbReference type="Proteomes" id="UP000887159">
    <property type="component" value="Unassembled WGS sequence"/>
</dbReference>
<keyword evidence="3" id="KW-1003">Cell membrane</keyword>
<dbReference type="Pfam" id="PF03137">
    <property type="entry name" value="OATP"/>
    <property type="match status" value="1"/>
</dbReference>
<dbReference type="GO" id="GO:0016323">
    <property type="term" value="C:basolateral plasma membrane"/>
    <property type="evidence" value="ECO:0007669"/>
    <property type="project" value="TreeGrafter"/>
</dbReference>
<dbReference type="GO" id="GO:0043252">
    <property type="term" value="P:sodium-independent organic anion transport"/>
    <property type="evidence" value="ECO:0007669"/>
    <property type="project" value="TreeGrafter"/>
</dbReference>